<evidence type="ECO:0000313" key="9">
    <source>
        <dbReference type="EMBL" id="ALC17620.1"/>
    </source>
</evidence>
<evidence type="ECO:0000259" key="8">
    <source>
        <dbReference type="Pfam" id="PF00857"/>
    </source>
</evidence>
<gene>
    <name evidence="9" type="ORF">DSOUD_2890</name>
</gene>
<dbReference type="InterPro" id="IPR036380">
    <property type="entry name" value="Isochorismatase-like_sf"/>
</dbReference>
<evidence type="ECO:0000256" key="7">
    <source>
        <dbReference type="ARBA" id="ARBA00043224"/>
    </source>
</evidence>
<dbReference type="EC" id="3.5.1.19" evidence="6"/>
<dbReference type="KEGG" id="des:DSOUD_2890"/>
<protein>
    <recommendedName>
        <fullName evidence="6">nicotinamidase</fullName>
        <ecNumber evidence="6">3.5.1.19</ecNumber>
    </recommendedName>
    <alternativeName>
        <fullName evidence="7">Nicotinamide deamidase</fullName>
    </alternativeName>
</protein>
<name>A0A0M4DK66_9BACT</name>
<dbReference type="PANTHER" id="PTHR11080">
    <property type="entry name" value="PYRAZINAMIDASE/NICOTINAMIDASE"/>
    <property type="match status" value="1"/>
</dbReference>
<dbReference type="Gene3D" id="3.40.50.850">
    <property type="entry name" value="Isochorismatase-like"/>
    <property type="match status" value="1"/>
</dbReference>
<evidence type="ECO:0000256" key="1">
    <source>
        <dbReference type="ARBA" id="ARBA00006336"/>
    </source>
</evidence>
<dbReference type="PATRIC" id="fig|1603606.3.peg.3115"/>
<sequence>MKKIDRNTSAAFDVDAQRGFTPLCPNELPVPGGDTIVEELNAQAVFARVRVASKDCHPNKAPWIASSPAEVLTPVAGNYPNLDVKWPAHCVVGTEGNLLIPGLPGENDYDLVVGKGIDPEKHPYGACYHDLANSESTGVIEFLKENGIKPVIVGGLATEYCVHQTATQLLNAGFAVVLNLGACRGLDAQVIEKAVEGLRNLGAIVIESAAELNAA</sequence>
<dbReference type="AlphaFoldDB" id="A0A0M4DK66"/>
<keyword evidence="3" id="KW-0479">Metal-binding</keyword>
<dbReference type="Pfam" id="PF00857">
    <property type="entry name" value="Isochorismatase"/>
    <property type="match status" value="1"/>
</dbReference>
<dbReference type="SUPFAM" id="SSF52499">
    <property type="entry name" value="Isochorismatase-like hydrolases"/>
    <property type="match status" value="1"/>
</dbReference>
<comment type="similarity">
    <text evidence="1">Belongs to the isochorismatase family.</text>
</comment>
<dbReference type="PANTHER" id="PTHR11080:SF2">
    <property type="entry name" value="LD05707P"/>
    <property type="match status" value="1"/>
</dbReference>
<keyword evidence="2" id="KW-0662">Pyridine nucleotide biosynthesis</keyword>
<evidence type="ECO:0000256" key="2">
    <source>
        <dbReference type="ARBA" id="ARBA00022642"/>
    </source>
</evidence>
<dbReference type="GO" id="GO:0019363">
    <property type="term" value="P:pyridine nucleotide biosynthetic process"/>
    <property type="evidence" value="ECO:0007669"/>
    <property type="project" value="UniProtKB-KW"/>
</dbReference>
<evidence type="ECO:0000256" key="6">
    <source>
        <dbReference type="ARBA" id="ARBA00039017"/>
    </source>
</evidence>
<dbReference type="EMBL" id="CP010802">
    <property type="protein sequence ID" value="ALC17620.1"/>
    <property type="molecule type" value="Genomic_DNA"/>
</dbReference>
<comment type="pathway">
    <text evidence="5">Cofactor biosynthesis; nicotinate biosynthesis; nicotinate from nicotinamide: step 1/1.</text>
</comment>
<feature type="domain" description="Isochorismatase-like" evidence="8">
    <location>
        <begin position="14"/>
        <end position="209"/>
    </location>
</feature>
<dbReference type="GO" id="GO:0008936">
    <property type="term" value="F:nicotinamidase activity"/>
    <property type="evidence" value="ECO:0007669"/>
    <property type="project" value="UniProtKB-EC"/>
</dbReference>
<dbReference type="STRING" id="1603606.DSOUD_2890"/>
<evidence type="ECO:0000256" key="5">
    <source>
        <dbReference type="ARBA" id="ARBA00037900"/>
    </source>
</evidence>
<reference evidence="9 10" key="1">
    <citation type="submission" date="2015-07" db="EMBL/GenBank/DDBJ databases">
        <title>Isolation and Genomic Characterization of a Novel Halophilic Metal-Reducing Deltaproteobacterium from the Deep Subsurface.</title>
        <authorList>
            <person name="Badalamenti J.P."/>
            <person name="Summers Z.M."/>
            <person name="Gralnick J.A."/>
            <person name="Bond D.R."/>
        </authorList>
    </citation>
    <scope>NUCLEOTIDE SEQUENCE [LARGE SCALE GENOMIC DNA]</scope>
    <source>
        <strain evidence="9 10">WTL</strain>
    </source>
</reference>
<keyword evidence="4" id="KW-0378">Hydrolase</keyword>
<dbReference type="InterPro" id="IPR052347">
    <property type="entry name" value="Isochorismatase_Nicotinamidase"/>
</dbReference>
<organism evidence="9 10">
    <name type="scientific">Desulfuromonas soudanensis</name>
    <dbReference type="NCBI Taxonomy" id="1603606"/>
    <lineage>
        <taxon>Bacteria</taxon>
        <taxon>Pseudomonadati</taxon>
        <taxon>Thermodesulfobacteriota</taxon>
        <taxon>Desulfuromonadia</taxon>
        <taxon>Desulfuromonadales</taxon>
        <taxon>Desulfuromonadaceae</taxon>
        <taxon>Desulfuromonas</taxon>
    </lineage>
</organism>
<dbReference type="Proteomes" id="UP000057158">
    <property type="component" value="Chromosome"/>
</dbReference>
<keyword evidence="10" id="KW-1185">Reference proteome</keyword>
<evidence type="ECO:0000313" key="10">
    <source>
        <dbReference type="Proteomes" id="UP000057158"/>
    </source>
</evidence>
<dbReference type="RefSeq" id="WP_053551618.1">
    <property type="nucleotide sequence ID" value="NZ_CP010802.1"/>
</dbReference>
<evidence type="ECO:0000256" key="4">
    <source>
        <dbReference type="ARBA" id="ARBA00022801"/>
    </source>
</evidence>
<accession>A0A0M4DK66</accession>
<dbReference type="OrthoDB" id="9791276at2"/>
<dbReference type="InterPro" id="IPR000868">
    <property type="entry name" value="Isochorismatase-like_dom"/>
</dbReference>
<proteinExistence type="inferred from homology"/>
<evidence type="ECO:0000256" key="3">
    <source>
        <dbReference type="ARBA" id="ARBA00022723"/>
    </source>
</evidence>
<dbReference type="GO" id="GO:0046872">
    <property type="term" value="F:metal ion binding"/>
    <property type="evidence" value="ECO:0007669"/>
    <property type="project" value="UniProtKB-KW"/>
</dbReference>